<feature type="domain" description="Alpha/beta hydrolase fold-3" evidence="2">
    <location>
        <begin position="81"/>
        <end position="281"/>
    </location>
</feature>
<dbReference type="Proteomes" id="UP000627538">
    <property type="component" value="Unassembled WGS sequence"/>
</dbReference>
<comment type="caution">
    <text evidence="3">The sequence shown here is derived from an EMBL/GenBank/DDBJ whole genome shotgun (WGS) entry which is preliminary data.</text>
</comment>
<evidence type="ECO:0000256" key="1">
    <source>
        <dbReference type="ARBA" id="ARBA00022801"/>
    </source>
</evidence>
<name>A0A8I0KNV9_9ACTO</name>
<dbReference type="PANTHER" id="PTHR48081">
    <property type="entry name" value="AB HYDROLASE SUPERFAMILY PROTEIN C4A8.06C"/>
    <property type="match status" value="1"/>
</dbReference>
<dbReference type="AlphaFoldDB" id="A0A8I0KNV9"/>
<keyword evidence="4" id="KW-1185">Reference proteome</keyword>
<evidence type="ECO:0000313" key="4">
    <source>
        <dbReference type="Proteomes" id="UP000627538"/>
    </source>
</evidence>
<protein>
    <submittedName>
        <fullName evidence="3">Alpha/beta hydrolase fold domain-containing protein</fullName>
    </submittedName>
</protein>
<keyword evidence="1 3" id="KW-0378">Hydrolase</keyword>
<dbReference type="RefSeq" id="WP_191071732.1">
    <property type="nucleotide sequence ID" value="NZ_CP060506.1"/>
</dbReference>
<organism evidence="3 4">
    <name type="scientific">Nanchangia anserum</name>
    <dbReference type="NCBI Taxonomy" id="2692125"/>
    <lineage>
        <taxon>Bacteria</taxon>
        <taxon>Bacillati</taxon>
        <taxon>Actinomycetota</taxon>
        <taxon>Actinomycetes</taxon>
        <taxon>Actinomycetales</taxon>
        <taxon>Actinomycetaceae</taxon>
        <taxon>Nanchangia</taxon>
    </lineage>
</organism>
<proteinExistence type="predicted"/>
<dbReference type="PANTHER" id="PTHR48081:SF8">
    <property type="entry name" value="ALPHA_BETA HYDROLASE FOLD-3 DOMAIN-CONTAINING PROTEIN-RELATED"/>
    <property type="match status" value="1"/>
</dbReference>
<accession>A0A8I0KNV9</accession>
<gene>
    <name evidence="3" type="ORF">H8R10_05635</name>
</gene>
<dbReference type="InterPro" id="IPR029058">
    <property type="entry name" value="AB_hydrolase_fold"/>
</dbReference>
<dbReference type="InterPro" id="IPR050300">
    <property type="entry name" value="GDXG_lipolytic_enzyme"/>
</dbReference>
<dbReference type="InterPro" id="IPR013094">
    <property type="entry name" value="AB_hydrolase_3"/>
</dbReference>
<evidence type="ECO:0000259" key="2">
    <source>
        <dbReference type="Pfam" id="PF07859"/>
    </source>
</evidence>
<dbReference type="GO" id="GO:0016787">
    <property type="term" value="F:hydrolase activity"/>
    <property type="evidence" value="ECO:0007669"/>
    <property type="project" value="UniProtKB-KW"/>
</dbReference>
<sequence>MTSFSQRLINSYAATLPYKTQLGLTDDTLWEWATTRKHTLGRARPHLWPYRVGCEVVNHRDAAVGYWEYIPTAGPARPGCILFFHGGSWMFRFSALQAGFVAAIARGSGLRVRVPRYPLLPDATGKEFREGIMAAWQDCLADGMDPRDIVVMGDSAGGHASLVLYQMLRAQEQVQPARYIVLSAPMDFVTPPDPDTLALEAEDPVIALGSTPVLGRQLAGGLPLDDPRVSPRLGEYDGCPPIDLFVGEHEVLKTASVSLAREWGERAPVRVHVGRGCIHDWPTFPTREGRVARAAILDLLNASPHDA</sequence>
<dbReference type="SUPFAM" id="SSF53474">
    <property type="entry name" value="alpha/beta-Hydrolases"/>
    <property type="match status" value="1"/>
</dbReference>
<dbReference type="Pfam" id="PF07859">
    <property type="entry name" value="Abhydrolase_3"/>
    <property type="match status" value="1"/>
</dbReference>
<evidence type="ECO:0000313" key="3">
    <source>
        <dbReference type="EMBL" id="MBD3689706.1"/>
    </source>
</evidence>
<reference evidence="3 4" key="1">
    <citation type="submission" date="2020-08" db="EMBL/GenBank/DDBJ databases">
        <title>Winkia gen. nov., sp. nov., isolated from faeces of the Anser albifrons in China.</title>
        <authorList>
            <person name="Liu Q."/>
        </authorList>
    </citation>
    <scope>NUCLEOTIDE SEQUENCE [LARGE SCALE GENOMIC DNA]</scope>
    <source>
        <strain evidence="3 4">C62</strain>
    </source>
</reference>
<dbReference type="EMBL" id="JACRUO010000001">
    <property type="protein sequence ID" value="MBD3689706.1"/>
    <property type="molecule type" value="Genomic_DNA"/>
</dbReference>
<dbReference type="Gene3D" id="3.40.50.1820">
    <property type="entry name" value="alpha/beta hydrolase"/>
    <property type="match status" value="1"/>
</dbReference>